<name>A0A6C0G1S6_9BACL</name>
<dbReference type="Gene3D" id="1.10.357.10">
    <property type="entry name" value="Tetracycline Repressor, domain 2"/>
    <property type="match status" value="1"/>
</dbReference>
<dbReference type="Proteomes" id="UP000476064">
    <property type="component" value="Chromosome"/>
</dbReference>
<dbReference type="AlphaFoldDB" id="A0A6C0G1S6"/>
<dbReference type="SUPFAM" id="SSF46689">
    <property type="entry name" value="Homeodomain-like"/>
    <property type="match status" value="1"/>
</dbReference>
<dbReference type="PANTHER" id="PTHR43479">
    <property type="entry name" value="ACREF/ENVCD OPERON REPRESSOR-RELATED"/>
    <property type="match status" value="1"/>
</dbReference>
<dbReference type="GO" id="GO:0003677">
    <property type="term" value="F:DNA binding"/>
    <property type="evidence" value="ECO:0007669"/>
    <property type="project" value="UniProtKB-UniRule"/>
</dbReference>
<evidence type="ECO:0000313" key="4">
    <source>
        <dbReference type="EMBL" id="QHT58615.1"/>
    </source>
</evidence>
<accession>A0A6C0G1S6</accession>
<feature type="DNA-binding region" description="H-T-H motif" evidence="2">
    <location>
        <begin position="32"/>
        <end position="51"/>
    </location>
</feature>
<dbReference type="RefSeq" id="WP_162354690.1">
    <property type="nucleotide sequence ID" value="NZ_CP048209.1"/>
</dbReference>
<evidence type="ECO:0000259" key="3">
    <source>
        <dbReference type="PROSITE" id="PS50977"/>
    </source>
</evidence>
<organism evidence="4 5">
    <name type="scientific">Paenibacillus lycopersici</name>
    <dbReference type="NCBI Taxonomy" id="2704462"/>
    <lineage>
        <taxon>Bacteria</taxon>
        <taxon>Bacillati</taxon>
        <taxon>Bacillota</taxon>
        <taxon>Bacilli</taxon>
        <taxon>Bacillales</taxon>
        <taxon>Paenibacillaceae</taxon>
        <taxon>Paenibacillus</taxon>
    </lineage>
</organism>
<feature type="domain" description="HTH tetR-type" evidence="3">
    <location>
        <begin position="9"/>
        <end position="69"/>
    </location>
</feature>
<evidence type="ECO:0000256" key="2">
    <source>
        <dbReference type="PROSITE-ProRule" id="PRU00335"/>
    </source>
</evidence>
<gene>
    <name evidence="4" type="ORF">GXP70_00540</name>
</gene>
<dbReference type="InterPro" id="IPR009057">
    <property type="entry name" value="Homeodomain-like_sf"/>
</dbReference>
<protein>
    <submittedName>
        <fullName evidence="4">TetR/AcrR family transcriptional regulator</fullName>
    </submittedName>
</protein>
<dbReference type="PROSITE" id="PS50977">
    <property type="entry name" value="HTH_TETR_2"/>
    <property type="match status" value="1"/>
</dbReference>
<sequence>MNKYEARTNKKKDAIIQSALELFREKGYTNVSINELAATSGVSSVSIYNYFGNKEGLVKECMRILIRETTQAVECLMKEEVGFKDKLLRAVALCAEMPNQLLDRYFSKEAIDDKVFIQLFSESAKEIRMDILSVFIESGREEGSIDSSISTETVLEYLQAIAGIQDQWGTASEFRTKADELYKLMLYGLIGQIC</sequence>
<dbReference type="Pfam" id="PF00440">
    <property type="entry name" value="TetR_N"/>
    <property type="match status" value="1"/>
</dbReference>
<dbReference type="PRINTS" id="PR00455">
    <property type="entry name" value="HTHTETR"/>
</dbReference>
<dbReference type="KEGG" id="plyc:GXP70_00540"/>
<dbReference type="PANTHER" id="PTHR43479:SF21">
    <property type="entry name" value="TRANSCRIPTIONAL REGULATOR, TETR FAMILY"/>
    <property type="match status" value="1"/>
</dbReference>
<proteinExistence type="predicted"/>
<keyword evidence="1 2" id="KW-0238">DNA-binding</keyword>
<dbReference type="EMBL" id="CP048209">
    <property type="protein sequence ID" value="QHT58615.1"/>
    <property type="molecule type" value="Genomic_DNA"/>
</dbReference>
<evidence type="ECO:0000313" key="5">
    <source>
        <dbReference type="Proteomes" id="UP000476064"/>
    </source>
</evidence>
<reference evidence="4 5" key="1">
    <citation type="submission" date="2020-01" db="EMBL/GenBank/DDBJ databases">
        <title>Paenibacillus sp. nov., isolated from tomato rhizosphere.</title>
        <authorList>
            <person name="Weon H.-Y."/>
            <person name="Lee S.A."/>
        </authorList>
    </citation>
    <scope>NUCLEOTIDE SEQUENCE [LARGE SCALE GENOMIC DNA]</scope>
    <source>
        <strain evidence="4 5">12200R-189</strain>
    </source>
</reference>
<keyword evidence="5" id="KW-1185">Reference proteome</keyword>
<dbReference type="InterPro" id="IPR050624">
    <property type="entry name" value="HTH-type_Tx_Regulator"/>
</dbReference>
<evidence type="ECO:0000256" key="1">
    <source>
        <dbReference type="ARBA" id="ARBA00023125"/>
    </source>
</evidence>
<dbReference type="InterPro" id="IPR001647">
    <property type="entry name" value="HTH_TetR"/>
</dbReference>